<evidence type="ECO:0000256" key="2">
    <source>
        <dbReference type="ARBA" id="ARBA00010492"/>
    </source>
</evidence>
<dbReference type="PANTHER" id="PTHR28235:SF1">
    <property type="entry name" value="SMALL RIBOSOMAL SUBUNIT PROTEIN MS41"/>
    <property type="match status" value="1"/>
</dbReference>
<dbReference type="GeneID" id="54364578"/>
<keyword evidence="3" id="KW-0496">Mitochondrion</keyword>
<evidence type="ECO:0000256" key="3">
    <source>
        <dbReference type="ARBA" id="ARBA00023128"/>
    </source>
</evidence>
<evidence type="ECO:0000256" key="4">
    <source>
        <dbReference type="ARBA" id="ARBA00035129"/>
    </source>
</evidence>
<evidence type="ECO:0000313" key="8">
    <source>
        <dbReference type="RefSeq" id="XP_033461045.1"/>
    </source>
</evidence>
<reference evidence="8" key="3">
    <citation type="submission" date="2025-08" db="UniProtKB">
        <authorList>
            <consortium name="RefSeq"/>
        </authorList>
    </citation>
    <scope>IDENTIFICATION</scope>
    <source>
        <strain evidence="8">CBS 342.82</strain>
    </source>
</reference>
<dbReference type="InterPro" id="IPR019083">
    <property type="entry name" value="SAM_Ribosomal_mS41"/>
</dbReference>
<evidence type="ECO:0000256" key="5">
    <source>
        <dbReference type="SAM" id="MobiDB-lite"/>
    </source>
</evidence>
<feature type="compositionally biased region" description="Basic and acidic residues" evidence="5">
    <location>
        <begin position="225"/>
        <end position="236"/>
    </location>
</feature>
<dbReference type="PANTHER" id="PTHR28235">
    <property type="entry name" value="PROTEIN FYV4, MITOCHONDRIAL"/>
    <property type="match status" value="1"/>
</dbReference>
<keyword evidence="7" id="KW-1185">Reference proteome</keyword>
<dbReference type="GO" id="GO:0005739">
    <property type="term" value="C:mitochondrion"/>
    <property type="evidence" value="ECO:0007669"/>
    <property type="project" value="UniProtKB-SubCell"/>
</dbReference>
<evidence type="ECO:0000313" key="7">
    <source>
        <dbReference type="Proteomes" id="UP000504637"/>
    </source>
</evidence>
<comment type="subcellular location">
    <subcellularLocation>
        <location evidence="1">Mitochondrion</location>
    </subcellularLocation>
</comment>
<gene>
    <name evidence="8" type="ORF">K489DRAFT_393453</name>
</gene>
<organism evidence="8">
    <name type="scientific">Dissoconium aciculare CBS 342.82</name>
    <dbReference type="NCBI Taxonomy" id="1314786"/>
    <lineage>
        <taxon>Eukaryota</taxon>
        <taxon>Fungi</taxon>
        <taxon>Dikarya</taxon>
        <taxon>Ascomycota</taxon>
        <taxon>Pezizomycotina</taxon>
        <taxon>Dothideomycetes</taxon>
        <taxon>Dothideomycetidae</taxon>
        <taxon>Mycosphaerellales</taxon>
        <taxon>Dissoconiaceae</taxon>
        <taxon>Dissoconium</taxon>
    </lineage>
</organism>
<dbReference type="AlphaFoldDB" id="A0A6J3M8T2"/>
<feature type="region of interest" description="Disordered" evidence="5">
    <location>
        <begin position="225"/>
        <end position="252"/>
    </location>
</feature>
<protein>
    <recommendedName>
        <fullName evidence="4">Small ribosomal subunit protein mS41</fullName>
    </recommendedName>
</protein>
<dbReference type="OrthoDB" id="18595at2759"/>
<dbReference type="Pfam" id="PF09597">
    <property type="entry name" value="SAM_Ribosomal_mS41"/>
    <property type="match status" value="1"/>
</dbReference>
<accession>A0A6J3M8T2</accession>
<dbReference type="Proteomes" id="UP000504637">
    <property type="component" value="Unplaced"/>
</dbReference>
<evidence type="ECO:0000256" key="1">
    <source>
        <dbReference type="ARBA" id="ARBA00004173"/>
    </source>
</evidence>
<comment type="similarity">
    <text evidence="2">Belongs to the mitochondrion-specific ribosomal protein mS41 family.</text>
</comment>
<reference evidence="8" key="1">
    <citation type="submission" date="2020-01" db="EMBL/GenBank/DDBJ databases">
        <authorList>
            <consortium name="DOE Joint Genome Institute"/>
            <person name="Haridas S."/>
            <person name="Albert R."/>
            <person name="Binder M."/>
            <person name="Bloem J."/>
            <person name="Labutti K."/>
            <person name="Salamov A."/>
            <person name="Andreopoulos B."/>
            <person name="Baker S.E."/>
            <person name="Barry K."/>
            <person name="Bills G."/>
            <person name="Bluhm B.H."/>
            <person name="Cannon C."/>
            <person name="Castanera R."/>
            <person name="Culley D.E."/>
            <person name="Daum C."/>
            <person name="Ezra D."/>
            <person name="Gonzalez J.B."/>
            <person name="Henrissat B."/>
            <person name="Kuo A."/>
            <person name="Liang C."/>
            <person name="Lipzen A."/>
            <person name="Lutzoni F."/>
            <person name="Magnuson J."/>
            <person name="Mondo S."/>
            <person name="Nolan M."/>
            <person name="Ohm R."/>
            <person name="Pangilinan J."/>
            <person name="Park H.-J."/>
            <person name="Ramirez L."/>
            <person name="Alfaro M."/>
            <person name="Sun H."/>
            <person name="Tritt A."/>
            <person name="Yoshinaga Y."/>
            <person name="Zwiers L.-H."/>
            <person name="Turgeon B.G."/>
            <person name="Goodwin S.B."/>
            <person name="Spatafora J.W."/>
            <person name="Crous P.W."/>
            <person name="Grigoriev I.V."/>
        </authorList>
    </citation>
    <scope>NUCLEOTIDE SEQUENCE</scope>
    <source>
        <strain evidence="8">CBS 342.82</strain>
    </source>
</reference>
<dbReference type="SMART" id="SM01238">
    <property type="entry name" value="IGR"/>
    <property type="match status" value="1"/>
</dbReference>
<dbReference type="InterPro" id="IPR039603">
    <property type="entry name" value="Ribosomal_mS41"/>
</dbReference>
<reference evidence="8" key="2">
    <citation type="submission" date="2020-04" db="EMBL/GenBank/DDBJ databases">
        <authorList>
            <consortium name="NCBI Genome Project"/>
        </authorList>
    </citation>
    <scope>NUCLEOTIDE SEQUENCE</scope>
    <source>
        <strain evidence="8">CBS 342.82</strain>
    </source>
</reference>
<proteinExistence type="inferred from homology"/>
<dbReference type="RefSeq" id="XP_033461045.1">
    <property type="nucleotide sequence ID" value="XM_033606778.1"/>
</dbReference>
<evidence type="ECO:0000259" key="6">
    <source>
        <dbReference type="SMART" id="SM01238"/>
    </source>
</evidence>
<name>A0A6J3M8T2_9PEZI</name>
<sequence length="252" mass="27965">MPAKTIISSLLRAPAISRQNVCFQCRSLHRLNAIPNTVPKPIPFVPDVPTFLKLIGRSLSKHAAEIPSWEALFTWSSDQLKEAGVEPARTRRYLLWWRERYRNGIYGMGGDLKFVKDGVAELKVVQVTAPTDNAHLTAGTLSQDPGMMKVVINTESAIDEEKGKGALEGLAPPAHMSLQQANKVQVRGIKLFRTNTIGGTGVEQVKGRTGVARLRVTEGLWEQRRGHKVDGGERRQAMVRSKRRAAERKNAK</sequence>
<feature type="domain" description="Small ribosomal subunit protein mS41 SAM" evidence="6">
    <location>
        <begin position="48"/>
        <end position="104"/>
    </location>
</feature>